<evidence type="ECO:0000313" key="2">
    <source>
        <dbReference type="Proteomes" id="UP000243579"/>
    </source>
</evidence>
<proteinExistence type="predicted"/>
<evidence type="ECO:0000313" key="1">
    <source>
        <dbReference type="EMBL" id="OQR87670.1"/>
    </source>
</evidence>
<dbReference type="AlphaFoldDB" id="A0A1V9YPS0"/>
<sequence>MKHFRDGNIICPACGEGPRRILRLNLTCTLRSEPKVVWEEMLADPTTCMGEAQIQDALRFLMVLSLRQ</sequence>
<accession>A0A1V9YPS0</accession>
<dbReference type="EMBL" id="JNBR01001427">
    <property type="protein sequence ID" value="OQR87670.1"/>
    <property type="molecule type" value="Genomic_DNA"/>
</dbReference>
<organism evidence="1 2">
    <name type="scientific">Achlya hypogyna</name>
    <name type="common">Oomycete</name>
    <name type="synonym">Protoachlya hypogyna</name>
    <dbReference type="NCBI Taxonomy" id="1202772"/>
    <lineage>
        <taxon>Eukaryota</taxon>
        <taxon>Sar</taxon>
        <taxon>Stramenopiles</taxon>
        <taxon>Oomycota</taxon>
        <taxon>Saprolegniomycetes</taxon>
        <taxon>Saprolegniales</taxon>
        <taxon>Achlyaceae</taxon>
        <taxon>Achlya</taxon>
    </lineage>
</organism>
<protein>
    <submittedName>
        <fullName evidence="1">Uncharacterized protein</fullName>
    </submittedName>
</protein>
<keyword evidence="2" id="KW-1185">Reference proteome</keyword>
<name>A0A1V9YPS0_ACHHY</name>
<gene>
    <name evidence="1" type="ORF">ACHHYP_20353</name>
</gene>
<comment type="caution">
    <text evidence="1">The sequence shown here is derived from an EMBL/GenBank/DDBJ whole genome shotgun (WGS) entry which is preliminary data.</text>
</comment>
<reference evidence="1 2" key="1">
    <citation type="journal article" date="2014" name="Genome Biol. Evol.">
        <title>The secreted proteins of Achlya hypogyna and Thraustotheca clavata identify the ancestral oomycete secretome and reveal gene acquisitions by horizontal gene transfer.</title>
        <authorList>
            <person name="Misner I."/>
            <person name="Blouin N."/>
            <person name="Leonard G."/>
            <person name="Richards T.A."/>
            <person name="Lane C.E."/>
        </authorList>
    </citation>
    <scope>NUCLEOTIDE SEQUENCE [LARGE SCALE GENOMIC DNA]</scope>
    <source>
        <strain evidence="1 2">ATCC 48635</strain>
    </source>
</reference>
<dbReference type="Proteomes" id="UP000243579">
    <property type="component" value="Unassembled WGS sequence"/>
</dbReference>